<gene>
    <name evidence="2" type="ORF">PHPALM_8535</name>
</gene>
<proteinExistence type="predicted"/>
<accession>A0A2P4Y9L3</accession>
<keyword evidence="3" id="KW-1185">Reference proteome</keyword>
<name>A0A2P4Y9L3_9STRA</name>
<dbReference type="EMBL" id="NCKW01004861">
    <property type="protein sequence ID" value="POM74498.1"/>
    <property type="molecule type" value="Genomic_DNA"/>
</dbReference>
<sequence>MESSFDEHQLSPPAKKSQFWSGVFALNLTSYTQRPPTRTLSNVDEALCQQWAKIFVCPIGVVYKSSGTDIRLINDHAYPGGASVNDLPIKRCCCLFGIILLLIPSGVCIIYATSQERFAIFQFMKITSTCLASYWIIISSILSTHPEPLIQNSESLTKVRDGHTCAEVNTASRCFETNLALHQAMATVQVKR</sequence>
<keyword evidence="1" id="KW-0472">Membrane</keyword>
<keyword evidence="1" id="KW-0812">Transmembrane</keyword>
<protein>
    <submittedName>
        <fullName evidence="2">Uncharacterized protein</fullName>
    </submittedName>
</protein>
<evidence type="ECO:0000256" key="1">
    <source>
        <dbReference type="SAM" id="Phobius"/>
    </source>
</evidence>
<keyword evidence="1" id="KW-1133">Transmembrane helix</keyword>
<comment type="caution">
    <text evidence="2">The sequence shown here is derived from an EMBL/GenBank/DDBJ whole genome shotgun (WGS) entry which is preliminary data.</text>
</comment>
<dbReference type="AlphaFoldDB" id="A0A2P4Y9L3"/>
<evidence type="ECO:0000313" key="2">
    <source>
        <dbReference type="EMBL" id="POM74498.1"/>
    </source>
</evidence>
<evidence type="ECO:0000313" key="3">
    <source>
        <dbReference type="Proteomes" id="UP000237271"/>
    </source>
</evidence>
<dbReference type="Proteomes" id="UP000237271">
    <property type="component" value="Unassembled WGS sequence"/>
</dbReference>
<feature type="transmembrane region" description="Helical" evidence="1">
    <location>
        <begin position="92"/>
        <end position="112"/>
    </location>
</feature>
<reference evidence="2 3" key="1">
    <citation type="journal article" date="2017" name="Genome Biol. Evol.">
        <title>Phytophthora megakarya and P. palmivora, closely related causal agents of cacao black pod rot, underwent increases in genome sizes and gene numbers by different mechanisms.</title>
        <authorList>
            <person name="Ali S.S."/>
            <person name="Shao J."/>
            <person name="Lary D.J."/>
            <person name="Kronmiller B."/>
            <person name="Shen D."/>
            <person name="Strem M.D."/>
            <person name="Amoako-Attah I."/>
            <person name="Akrofi A.Y."/>
            <person name="Begoude B.A."/>
            <person name="Ten Hoopen G.M."/>
            <person name="Coulibaly K."/>
            <person name="Kebe B.I."/>
            <person name="Melnick R.L."/>
            <person name="Guiltinan M.J."/>
            <person name="Tyler B.M."/>
            <person name="Meinhardt L.W."/>
            <person name="Bailey B.A."/>
        </authorList>
    </citation>
    <scope>NUCLEOTIDE SEQUENCE [LARGE SCALE GENOMIC DNA]</scope>
    <source>
        <strain evidence="3">sbr112.9</strain>
    </source>
</reference>
<organism evidence="2 3">
    <name type="scientific">Phytophthora palmivora</name>
    <dbReference type="NCBI Taxonomy" id="4796"/>
    <lineage>
        <taxon>Eukaryota</taxon>
        <taxon>Sar</taxon>
        <taxon>Stramenopiles</taxon>
        <taxon>Oomycota</taxon>
        <taxon>Peronosporomycetes</taxon>
        <taxon>Peronosporales</taxon>
        <taxon>Peronosporaceae</taxon>
        <taxon>Phytophthora</taxon>
    </lineage>
</organism>